<evidence type="ECO:0000259" key="6">
    <source>
        <dbReference type="Pfam" id="PF00205"/>
    </source>
</evidence>
<dbReference type="CDD" id="cd00568">
    <property type="entry name" value="TPP_enzymes"/>
    <property type="match status" value="1"/>
</dbReference>
<dbReference type="CDD" id="cd07035">
    <property type="entry name" value="TPP_PYR_POX_like"/>
    <property type="match status" value="1"/>
</dbReference>
<sequence>MSEQALSEQAQGLPTQAPAGPGTQPAHAVELPDGVVADNVGLSVLTLLRNYGIDAIFGIPGTHNLEFYRHLAPLGIRAVTSRHEQGAGYGADGWSQQTGLPGVVITTSGPGLLNALSAAGTAYCESRPLIILSPGVPEGEEFADVGALHETKDATGAAGAIVEWSRRVHSGTEAAQAIHDAFELFRYGRPRPVHIEVPLNVLEGPSDCPAELLEPVVPREPAGASAQAICNAAQLLAESRRPVLLAGGGSLRAGHHLLQLAEALDAPVLTTLNGKGAVPESHPLALGSDIRLPAAQQLCEEADVLLVIGSKVGEAELWFNQLQPRGTVIRVDILPGQMAKNVVADVPLVGDSAAVVPQLLAALQEQHDGGVPPFSVVDQASDRWSTKRAPASAWRPERVETRERRDRGADRVARLRPVLREAARELAPPLAALAEQVASVLPADAILGGDSSQVTYFGTASFVPQERAHSFLYTPAYATLGYGLPASIGAKVAAPDRPVVCVLGDGALMFAVQELATAVEQRLDLVVVCADNGGYGEIRQNELDRGIAPVGVDLVQPDWAALATAFGGHGERITSAEDFAPALAAAIDAGGVRLLHVPTELFE</sequence>
<dbReference type="Pfam" id="PF00205">
    <property type="entry name" value="TPP_enzyme_M"/>
    <property type="match status" value="1"/>
</dbReference>
<dbReference type="PANTHER" id="PTHR18968">
    <property type="entry name" value="THIAMINE PYROPHOSPHATE ENZYMES"/>
    <property type="match status" value="1"/>
</dbReference>
<evidence type="ECO:0000256" key="5">
    <source>
        <dbReference type="SAM" id="MobiDB-lite"/>
    </source>
</evidence>
<feature type="domain" description="Thiamine pyrophosphate enzyme N-terminal TPP-binding" evidence="8">
    <location>
        <begin position="40"/>
        <end position="141"/>
    </location>
</feature>
<proteinExistence type="inferred from homology"/>
<dbReference type="Pfam" id="PF02776">
    <property type="entry name" value="TPP_enzyme_N"/>
    <property type="match status" value="1"/>
</dbReference>
<evidence type="ECO:0000313" key="10">
    <source>
        <dbReference type="Proteomes" id="UP000829069"/>
    </source>
</evidence>
<dbReference type="InterPro" id="IPR045229">
    <property type="entry name" value="TPP_enz"/>
</dbReference>
<comment type="similarity">
    <text evidence="2 4">Belongs to the TPP enzyme family.</text>
</comment>
<evidence type="ECO:0000313" key="9">
    <source>
        <dbReference type="EMBL" id="UNK45659.1"/>
    </source>
</evidence>
<feature type="compositionally biased region" description="Polar residues" evidence="5">
    <location>
        <begin position="1"/>
        <end position="14"/>
    </location>
</feature>
<dbReference type="EMBL" id="CP093326">
    <property type="protein sequence ID" value="UNK45659.1"/>
    <property type="molecule type" value="Genomic_DNA"/>
</dbReference>
<keyword evidence="10" id="KW-1185">Reference proteome</keyword>
<evidence type="ECO:0000256" key="2">
    <source>
        <dbReference type="ARBA" id="ARBA00007812"/>
    </source>
</evidence>
<reference evidence="9 10" key="1">
    <citation type="submission" date="2022-03" db="EMBL/GenBank/DDBJ databases">
        <title>Isotopic signatures of nitrous oxide derived from detoxification processes.</title>
        <authorList>
            <person name="Behrendt U."/>
            <person name="Buchen C."/>
            <person name="Well R."/>
            <person name="Ulrich A."/>
            <person name="Rohe L."/>
            <person name="Kolb S."/>
            <person name="Schloter M."/>
            <person name="Horn M.A."/>
            <person name="Augustin J."/>
        </authorList>
    </citation>
    <scope>NUCLEOTIDE SEQUENCE [LARGE SCALE GENOMIC DNA]</scope>
    <source>
        <strain evidence="9 10">S4-C24</strain>
    </source>
</reference>
<gene>
    <name evidence="9" type="ORF">MNQ99_17360</name>
</gene>
<dbReference type="Gene3D" id="3.40.50.1220">
    <property type="entry name" value="TPP-binding domain"/>
    <property type="match status" value="1"/>
</dbReference>
<evidence type="ECO:0000259" key="8">
    <source>
        <dbReference type="Pfam" id="PF02776"/>
    </source>
</evidence>
<dbReference type="InterPro" id="IPR012001">
    <property type="entry name" value="Thiamin_PyroP_enz_TPP-bd_dom"/>
</dbReference>
<dbReference type="PROSITE" id="PS00187">
    <property type="entry name" value="TPP_ENZYMES"/>
    <property type="match status" value="1"/>
</dbReference>
<feature type="domain" description="Thiamine pyrophosphate enzyme central" evidence="6">
    <location>
        <begin position="231"/>
        <end position="359"/>
    </location>
</feature>
<dbReference type="InterPro" id="IPR012000">
    <property type="entry name" value="Thiamin_PyroP_enz_cen_dom"/>
</dbReference>
<evidence type="ECO:0000256" key="3">
    <source>
        <dbReference type="ARBA" id="ARBA00023052"/>
    </source>
</evidence>
<feature type="region of interest" description="Disordered" evidence="5">
    <location>
        <begin position="1"/>
        <end position="28"/>
    </location>
</feature>
<evidence type="ECO:0000259" key="7">
    <source>
        <dbReference type="Pfam" id="PF02775"/>
    </source>
</evidence>
<dbReference type="SUPFAM" id="SSF52467">
    <property type="entry name" value="DHS-like NAD/FAD-binding domain"/>
    <property type="match status" value="1"/>
</dbReference>
<dbReference type="PANTHER" id="PTHR18968:SF13">
    <property type="entry name" value="ACETOLACTATE SYNTHASE CATALYTIC SUBUNIT, MITOCHONDRIAL"/>
    <property type="match status" value="1"/>
</dbReference>
<organism evidence="9 10">
    <name type="scientific">Arthrobacter sulfonylureivorans</name>
    <dbReference type="NCBI Taxonomy" id="2486855"/>
    <lineage>
        <taxon>Bacteria</taxon>
        <taxon>Bacillati</taxon>
        <taxon>Actinomycetota</taxon>
        <taxon>Actinomycetes</taxon>
        <taxon>Micrococcales</taxon>
        <taxon>Micrococcaceae</taxon>
        <taxon>Arthrobacter</taxon>
    </lineage>
</organism>
<accession>A0ABY3W5V4</accession>
<dbReference type="InterPro" id="IPR000399">
    <property type="entry name" value="TPP-bd_CS"/>
</dbReference>
<evidence type="ECO:0000256" key="4">
    <source>
        <dbReference type="RuleBase" id="RU362132"/>
    </source>
</evidence>
<dbReference type="RefSeq" id="WP_241913850.1">
    <property type="nucleotide sequence ID" value="NZ_CP093326.1"/>
</dbReference>
<dbReference type="SUPFAM" id="SSF52518">
    <property type="entry name" value="Thiamin diphosphate-binding fold (THDP-binding)"/>
    <property type="match status" value="2"/>
</dbReference>
<comment type="cofactor">
    <cofactor evidence="1">
        <name>thiamine diphosphate</name>
        <dbReference type="ChEBI" id="CHEBI:58937"/>
    </cofactor>
</comment>
<protein>
    <submittedName>
        <fullName evidence="9">Thiamine pyrophosphate-binding protein</fullName>
    </submittedName>
</protein>
<evidence type="ECO:0000256" key="1">
    <source>
        <dbReference type="ARBA" id="ARBA00001964"/>
    </source>
</evidence>
<feature type="domain" description="Thiamine pyrophosphate enzyme TPP-binding" evidence="7">
    <location>
        <begin position="459"/>
        <end position="597"/>
    </location>
</feature>
<dbReference type="InterPro" id="IPR029061">
    <property type="entry name" value="THDP-binding"/>
</dbReference>
<name>A0ABY3W5V4_9MICC</name>
<dbReference type="InterPro" id="IPR011766">
    <property type="entry name" value="TPP_enzyme_TPP-bd"/>
</dbReference>
<dbReference type="InterPro" id="IPR029035">
    <property type="entry name" value="DHS-like_NAD/FAD-binding_dom"/>
</dbReference>
<dbReference type="Pfam" id="PF02775">
    <property type="entry name" value="TPP_enzyme_C"/>
    <property type="match status" value="1"/>
</dbReference>
<dbReference type="Proteomes" id="UP000829069">
    <property type="component" value="Chromosome"/>
</dbReference>
<dbReference type="Gene3D" id="3.40.50.970">
    <property type="match status" value="2"/>
</dbReference>
<keyword evidence="3 4" id="KW-0786">Thiamine pyrophosphate</keyword>